<name>A0A2Z7CY50_9LAMI</name>
<accession>A0A2Z7CY50</accession>
<reference evidence="2 3" key="1">
    <citation type="journal article" date="2015" name="Proc. Natl. Acad. Sci. U.S.A.">
        <title>The resurrection genome of Boea hygrometrica: A blueprint for survival of dehydration.</title>
        <authorList>
            <person name="Xiao L."/>
            <person name="Yang G."/>
            <person name="Zhang L."/>
            <person name="Yang X."/>
            <person name="Zhao S."/>
            <person name="Ji Z."/>
            <person name="Zhou Q."/>
            <person name="Hu M."/>
            <person name="Wang Y."/>
            <person name="Chen M."/>
            <person name="Xu Y."/>
            <person name="Jin H."/>
            <person name="Xiao X."/>
            <person name="Hu G."/>
            <person name="Bao F."/>
            <person name="Hu Y."/>
            <person name="Wan P."/>
            <person name="Li L."/>
            <person name="Deng X."/>
            <person name="Kuang T."/>
            <person name="Xiang C."/>
            <person name="Zhu J.K."/>
            <person name="Oliver M.J."/>
            <person name="He Y."/>
        </authorList>
    </citation>
    <scope>NUCLEOTIDE SEQUENCE [LARGE SCALE GENOMIC DNA]</scope>
    <source>
        <strain evidence="3">cv. XS01</strain>
    </source>
</reference>
<feature type="region of interest" description="Disordered" evidence="1">
    <location>
        <begin position="1"/>
        <end position="53"/>
    </location>
</feature>
<protein>
    <submittedName>
        <fullName evidence="2">Uncharacterized protein</fullName>
    </submittedName>
</protein>
<organism evidence="2 3">
    <name type="scientific">Dorcoceras hygrometricum</name>
    <dbReference type="NCBI Taxonomy" id="472368"/>
    <lineage>
        <taxon>Eukaryota</taxon>
        <taxon>Viridiplantae</taxon>
        <taxon>Streptophyta</taxon>
        <taxon>Embryophyta</taxon>
        <taxon>Tracheophyta</taxon>
        <taxon>Spermatophyta</taxon>
        <taxon>Magnoliopsida</taxon>
        <taxon>eudicotyledons</taxon>
        <taxon>Gunneridae</taxon>
        <taxon>Pentapetalae</taxon>
        <taxon>asterids</taxon>
        <taxon>lamiids</taxon>
        <taxon>Lamiales</taxon>
        <taxon>Gesneriaceae</taxon>
        <taxon>Didymocarpoideae</taxon>
        <taxon>Trichosporeae</taxon>
        <taxon>Loxocarpinae</taxon>
        <taxon>Dorcoceras</taxon>
    </lineage>
</organism>
<dbReference type="EMBL" id="KQ991255">
    <property type="protein sequence ID" value="KZV52052.1"/>
    <property type="molecule type" value="Genomic_DNA"/>
</dbReference>
<evidence type="ECO:0000313" key="2">
    <source>
        <dbReference type="EMBL" id="KZV52052.1"/>
    </source>
</evidence>
<sequence>MQRRRDQQPLFTFDLPAPTTMAGALLDGPPPRPAGPNLTDHGPNRARMKENDPLKVGARRYAETCSARCSLLAYGSTDISHIWTTPSPY</sequence>
<evidence type="ECO:0000256" key="1">
    <source>
        <dbReference type="SAM" id="MobiDB-lite"/>
    </source>
</evidence>
<evidence type="ECO:0000313" key="3">
    <source>
        <dbReference type="Proteomes" id="UP000250235"/>
    </source>
</evidence>
<gene>
    <name evidence="2" type="ORF">F511_19396</name>
</gene>
<dbReference type="Proteomes" id="UP000250235">
    <property type="component" value="Unassembled WGS sequence"/>
</dbReference>
<proteinExistence type="predicted"/>
<dbReference type="AlphaFoldDB" id="A0A2Z7CY50"/>
<keyword evidence="3" id="KW-1185">Reference proteome</keyword>